<gene>
    <name evidence="7" type="primary">IFNGR1</name>
</gene>
<feature type="signal peptide" evidence="3">
    <location>
        <begin position="1"/>
        <end position="24"/>
    </location>
</feature>
<dbReference type="Gene3D" id="2.60.40.10">
    <property type="entry name" value="Immunoglobulins"/>
    <property type="match status" value="2"/>
</dbReference>
<evidence type="ECO:0000259" key="4">
    <source>
        <dbReference type="Pfam" id="PF01108"/>
    </source>
</evidence>
<keyword evidence="2" id="KW-0812">Transmembrane</keyword>
<feature type="domain" description="Interferon/interleukin receptor" evidence="5">
    <location>
        <begin position="128"/>
        <end position="234"/>
    </location>
</feature>
<dbReference type="Pfam" id="PF01108">
    <property type="entry name" value="Tissue_fac"/>
    <property type="match status" value="1"/>
</dbReference>
<dbReference type="InterPro" id="IPR013783">
    <property type="entry name" value="Ig-like_fold"/>
</dbReference>
<accession>A0ABM1L1F7</accession>
<evidence type="ECO:0000313" key="7">
    <source>
        <dbReference type="RefSeq" id="XP_015279794.1"/>
    </source>
</evidence>
<dbReference type="Proteomes" id="UP000694871">
    <property type="component" value="Unplaced"/>
</dbReference>
<organism evidence="6 7">
    <name type="scientific">Gekko japonicus</name>
    <name type="common">Schlegel's Japanese gecko</name>
    <dbReference type="NCBI Taxonomy" id="146911"/>
    <lineage>
        <taxon>Eukaryota</taxon>
        <taxon>Metazoa</taxon>
        <taxon>Chordata</taxon>
        <taxon>Craniata</taxon>
        <taxon>Vertebrata</taxon>
        <taxon>Euteleostomi</taxon>
        <taxon>Lepidosauria</taxon>
        <taxon>Squamata</taxon>
        <taxon>Bifurcata</taxon>
        <taxon>Gekkota</taxon>
        <taxon>Gekkonidae</taxon>
        <taxon>Gekkoninae</taxon>
        <taxon>Gekko</taxon>
    </lineage>
</organism>
<feature type="region of interest" description="Disordered" evidence="1">
    <location>
        <begin position="352"/>
        <end position="373"/>
    </location>
</feature>
<keyword evidence="2" id="KW-0472">Membrane</keyword>
<dbReference type="InterPro" id="IPR015373">
    <property type="entry name" value="Interferon/interleukin_rcp_dom"/>
</dbReference>
<evidence type="ECO:0000256" key="3">
    <source>
        <dbReference type="SAM" id="SignalP"/>
    </source>
</evidence>
<dbReference type="InterPro" id="IPR050650">
    <property type="entry name" value="Type-II_Cytokine-TF_Rcpt"/>
</dbReference>
<dbReference type="SUPFAM" id="SSF49265">
    <property type="entry name" value="Fibronectin type III"/>
    <property type="match status" value="2"/>
</dbReference>
<dbReference type="PANTHER" id="PTHR20859:SF5">
    <property type="entry name" value="INTERFERON GAMMA RECEPTOR 1"/>
    <property type="match status" value="1"/>
</dbReference>
<protein>
    <submittedName>
        <fullName evidence="7">Interferon gamma receptor 1</fullName>
    </submittedName>
</protein>
<feature type="domain" description="Fibronectin type-III" evidence="4">
    <location>
        <begin position="15"/>
        <end position="114"/>
    </location>
</feature>
<reference evidence="7" key="1">
    <citation type="submission" date="2025-08" db="UniProtKB">
        <authorList>
            <consortium name="RefSeq"/>
        </authorList>
    </citation>
    <scope>IDENTIFICATION</scope>
</reference>
<dbReference type="Pfam" id="PF09294">
    <property type="entry name" value="Interfer-bind"/>
    <property type="match status" value="1"/>
</dbReference>
<keyword evidence="2" id="KW-1133">Transmembrane helix</keyword>
<sequence>MGLARPFAVLALLALTFCGRPATGTEEPQPKVPLPTNVEIKTYNFNTSLHWNYQSMLPEPLFTVQILCYGHNYTEVSSCVNVSQHYCDLTHKINKGCFSLWARVKVLVGSRESEYKESKVFRPFRDAQIGPPKFNLSVMDDGIIVDIEHPLTPYHGKDPLSVKENLTDFTYKVFLWKQASPQKYEMFEPEPEDCDMEVCTVYRQALLGFTYCVSVQGISEFYSLSGEVSNASCIILPSRHPLGTMGAIIAGVVVFVAAVVVLAILLVHIWTKRRNIPLPKSLVSIVRSIKPVNSFETKTDGKYATISSLSYKPVCEDGKPMEPIDHLTEVETSDLEDSGKIVIESQTIQEARGEESCESEQNREASDTYFKSVSGQEEMCNNLPNGDVHKADVQQPIDLEACRKVSGYDKPHWLHSESSVA</sequence>
<dbReference type="InterPro" id="IPR008355">
    <property type="entry name" value="Interferon_gamma_rcpt_asu"/>
</dbReference>
<dbReference type="GeneID" id="107121392"/>
<dbReference type="RefSeq" id="XP_015279794.1">
    <property type="nucleotide sequence ID" value="XM_015424308.1"/>
</dbReference>
<feature type="compositionally biased region" description="Basic and acidic residues" evidence="1">
    <location>
        <begin position="352"/>
        <end position="366"/>
    </location>
</feature>
<keyword evidence="3" id="KW-0732">Signal</keyword>
<keyword evidence="6" id="KW-1185">Reference proteome</keyword>
<proteinExistence type="predicted"/>
<dbReference type="InterPro" id="IPR003961">
    <property type="entry name" value="FN3_dom"/>
</dbReference>
<dbReference type="InterPro" id="IPR036116">
    <property type="entry name" value="FN3_sf"/>
</dbReference>
<feature type="chain" id="PRO_5045428792" evidence="3">
    <location>
        <begin position="25"/>
        <end position="421"/>
    </location>
</feature>
<evidence type="ECO:0000259" key="5">
    <source>
        <dbReference type="Pfam" id="PF09294"/>
    </source>
</evidence>
<keyword evidence="7" id="KW-0675">Receptor</keyword>
<dbReference type="PANTHER" id="PTHR20859">
    <property type="entry name" value="INTERFERON/INTERLEUKIN RECEPTOR"/>
    <property type="match status" value="1"/>
</dbReference>
<evidence type="ECO:0000313" key="6">
    <source>
        <dbReference type="Proteomes" id="UP000694871"/>
    </source>
</evidence>
<feature type="transmembrane region" description="Helical" evidence="2">
    <location>
        <begin position="242"/>
        <end position="270"/>
    </location>
</feature>
<name>A0ABM1L1F7_GEKJA</name>
<evidence type="ECO:0000256" key="1">
    <source>
        <dbReference type="SAM" id="MobiDB-lite"/>
    </source>
</evidence>
<dbReference type="PRINTS" id="PR01777">
    <property type="entry name" value="INTERFERONGR"/>
</dbReference>
<evidence type="ECO:0000256" key="2">
    <source>
        <dbReference type="SAM" id="Phobius"/>
    </source>
</evidence>